<feature type="domain" description="Methyltransferase" evidence="1">
    <location>
        <begin position="72"/>
        <end position="173"/>
    </location>
</feature>
<dbReference type="Pfam" id="PF13649">
    <property type="entry name" value="Methyltransf_25"/>
    <property type="match status" value="1"/>
</dbReference>
<dbReference type="EMBL" id="FNKH01000002">
    <property type="protein sequence ID" value="SDQ25276.1"/>
    <property type="molecule type" value="Genomic_DNA"/>
</dbReference>
<dbReference type="AlphaFoldDB" id="A0A1H0ZDT9"/>
<dbReference type="Proteomes" id="UP000181917">
    <property type="component" value="Unassembled WGS sequence"/>
</dbReference>
<dbReference type="InterPro" id="IPR029063">
    <property type="entry name" value="SAM-dependent_MTases_sf"/>
</dbReference>
<keyword evidence="2" id="KW-0808">Transferase</keyword>
<dbReference type="KEGG" id="acry:AC20117_15880"/>
<dbReference type="GO" id="GO:0008168">
    <property type="term" value="F:methyltransferase activity"/>
    <property type="evidence" value="ECO:0007669"/>
    <property type="project" value="UniProtKB-KW"/>
</dbReference>
<reference evidence="2 3" key="1">
    <citation type="submission" date="2016-10" db="EMBL/GenBank/DDBJ databases">
        <authorList>
            <person name="de Groot N.N."/>
        </authorList>
    </citation>
    <scope>NUCLEOTIDE SEQUENCE [LARGE SCALE GENOMIC DNA]</scope>
    <source>
        <strain evidence="2 3">DSM 20117</strain>
    </source>
</reference>
<keyword evidence="3" id="KW-1185">Reference proteome</keyword>
<organism evidence="2 3">
    <name type="scientific">Crystallibacter crystallopoietes</name>
    <dbReference type="NCBI Taxonomy" id="37928"/>
    <lineage>
        <taxon>Bacteria</taxon>
        <taxon>Bacillati</taxon>
        <taxon>Actinomycetota</taxon>
        <taxon>Actinomycetes</taxon>
        <taxon>Micrococcales</taxon>
        <taxon>Micrococcaceae</taxon>
        <taxon>Crystallibacter</taxon>
    </lineage>
</organism>
<proteinExistence type="predicted"/>
<dbReference type="GO" id="GO:0032259">
    <property type="term" value="P:methylation"/>
    <property type="evidence" value="ECO:0007669"/>
    <property type="project" value="UniProtKB-KW"/>
</dbReference>
<gene>
    <name evidence="2" type="ORF">SAMN04489742_0277</name>
</gene>
<dbReference type="RefSeq" id="WP_074698719.1">
    <property type="nucleotide sequence ID" value="NZ_CP018863.1"/>
</dbReference>
<evidence type="ECO:0000313" key="3">
    <source>
        <dbReference type="Proteomes" id="UP000181917"/>
    </source>
</evidence>
<dbReference type="InterPro" id="IPR041698">
    <property type="entry name" value="Methyltransf_25"/>
</dbReference>
<sequence length="265" mass="28805">MPKIWDSVLLLPKLARLASRVPKNPHHAWENYWAGITRTGKDGEVLWDAAAESERLSYLAPIKEHFDPALPVVDVGCGNGTYTRWLATLFPQVLGVDVSASAVRRAQAEAEAEGIRDVEFAAMDAVGDGAGNLLRERLGGSANVFLRGVLHVLKPEEQARLAANLHTVVGEQGRVFLAETNFQGNRFEYVGHLGATRHGIPHPLRRAIEGLPMPGHFGQPELTGVFPDSEWQLLADGPAVIEAVPMKQGSVTEQIPGYFAVLQAN</sequence>
<dbReference type="OrthoDB" id="495703at2"/>
<dbReference type="Gene3D" id="3.40.50.150">
    <property type="entry name" value="Vaccinia Virus protein VP39"/>
    <property type="match status" value="1"/>
</dbReference>
<accession>A0A1H0ZDT9</accession>
<dbReference type="STRING" id="37928.SAMN04489742_0277"/>
<dbReference type="CDD" id="cd02440">
    <property type="entry name" value="AdoMet_MTases"/>
    <property type="match status" value="1"/>
</dbReference>
<evidence type="ECO:0000313" key="2">
    <source>
        <dbReference type="EMBL" id="SDQ25276.1"/>
    </source>
</evidence>
<protein>
    <submittedName>
        <fullName evidence="2">Methyltransferase domain-containing protein</fullName>
    </submittedName>
</protein>
<keyword evidence="2" id="KW-0489">Methyltransferase</keyword>
<name>A0A1H0ZDT9_9MICC</name>
<dbReference type="SUPFAM" id="SSF53335">
    <property type="entry name" value="S-adenosyl-L-methionine-dependent methyltransferases"/>
    <property type="match status" value="1"/>
</dbReference>
<evidence type="ECO:0000259" key="1">
    <source>
        <dbReference type="Pfam" id="PF13649"/>
    </source>
</evidence>